<proteinExistence type="predicted"/>
<reference evidence="1" key="1">
    <citation type="journal article" date="2011" name="Genome Biol.">
        <title>The draft genome of the carcinogenic human liver fluke Clonorchis sinensis.</title>
        <authorList>
            <person name="Wang X."/>
            <person name="Chen W."/>
            <person name="Huang Y."/>
            <person name="Sun J."/>
            <person name="Men J."/>
            <person name="Liu H."/>
            <person name="Luo F."/>
            <person name="Guo L."/>
            <person name="Lv X."/>
            <person name="Deng C."/>
            <person name="Zhou C."/>
            <person name="Fan Y."/>
            <person name="Li X."/>
            <person name="Huang L."/>
            <person name="Hu Y."/>
            <person name="Liang C."/>
            <person name="Hu X."/>
            <person name="Xu J."/>
            <person name="Yu X."/>
        </authorList>
    </citation>
    <scope>NUCLEOTIDE SEQUENCE [LARGE SCALE GENOMIC DNA]</scope>
    <source>
        <strain evidence="1">Henan</strain>
    </source>
</reference>
<name>G7YQM7_CLOSI</name>
<protein>
    <submittedName>
        <fullName evidence="1">Uncharacterized protein</fullName>
    </submittedName>
</protein>
<accession>G7YQM7</accession>
<dbReference type="Proteomes" id="UP000008909">
    <property type="component" value="Unassembled WGS sequence"/>
</dbReference>
<gene>
    <name evidence="1" type="ORF">CLF_107497</name>
</gene>
<evidence type="ECO:0000313" key="2">
    <source>
        <dbReference type="Proteomes" id="UP000008909"/>
    </source>
</evidence>
<evidence type="ECO:0000313" key="1">
    <source>
        <dbReference type="EMBL" id="GAA55257.1"/>
    </source>
</evidence>
<dbReference type="AlphaFoldDB" id="G7YQM7"/>
<sequence length="491" mass="56190">MDYDVQLRTLLDNVLQTVNKFLGWPLRGQQFQSKSYDLKNGIAFKDSNNKLGTIVRPGFENRLNAFNCSVFRACCILGSLTQPKTSRKQFRLNGTYSDARRNPFIETACFGGVVVTHSPGLSDVRCSKPGTAKDLHWCELTGMLIPEQEDVSERKKIEVEFYKSRNHPRLKYPTVMSVLICFHKAKQPKQKLRSQTAMLISVIHRFSVEILWKSDLILICIRQNTPKFIILIISNIKANATKRLHKFRNRSHFARDAKRIYEKTYYSPASSVVSSVTLLVFPQKASVARLSATLRVNAFFLGHKILCHIFRQQILGLLHVEDFVQLHSCQQIEPVVAYKKLYLQVFLVDKCCSHSIFQRDAPKRRFDYAEEDHTSAHHNAVLNLTVAMGIFFTVSRFNANLSKNLCQGVTICLLNQSDKIVLLLIVGLLAEFDSWIANVSSPIEDFSGFGSFRDSDVKFNTIFLVHDKTSHLFDTRQSVHRKQNQYLGTVF</sequence>
<dbReference type="EMBL" id="DF143986">
    <property type="protein sequence ID" value="GAA55257.1"/>
    <property type="molecule type" value="Genomic_DNA"/>
</dbReference>
<reference key="2">
    <citation type="submission" date="2011-10" db="EMBL/GenBank/DDBJ databases">
        <title>The genome and transcriptome sequence of Clonorchis sinensis provide insights into the carcinogenic liver fluke.</title>
        <authorList>
            <person name="Wang X."/>
            <person name="Huang Y."/>
            <person name="Chen W."/>
            <person name="Liu H."/>
            <person name="Guo L."/>
            <person name="Chen Y."/>
            <person name="Luo F."/>
            <person name="Zhou W."/>
            <person name="Sun J."/>
            <person name="Mao Q."/>
            <person name="Liang P."/>
            <person name="Zhou C."/>
            <person name="Tian Y."/>
            <person name="Men J."/>
            <person name="Lv X."/>
            <person name="Huang L."/>
            <person name="Zhou J."/>
            <person name="Hu Y."/>
            <person name="Li R."/>
            <person name="Zhang F."/>
            <person name="Lei H."/>
            <person name="Li X."/>
            <person name="Hu X."/>
            <person name="Liang C."/>
            <person name="Xu J."/>
            <person name="Wu Z."/>
            <person name="Yu X."/>
        </authorList>
    </citation>
    <scope>NUCLEOTIDE SEQUENCE</scope>
    <source>
        <strain>Henan</strain>
    </source>
</reference>
<keyword evidence="2" id="KW-1185">Reference proteome</keyword>
<organism evidence="1 2">
    <name type="scientific">Clonorchis sinensis</name>
    <name type="common">Chinese liver fluke</name>
    <dbReference type="NCBI Taxonomy" id="79923"/>
    <lineage>
        <taxon>Eukaryota</taxon>
        <taxon>Metazoa</taxon>
        <taxon>Spiralia</taxon>
        <taxon>Lophotrochozoa</taxon>
        <taxon>Platyhelminthes</taxon>
        <taxon>Trematoda</taxon>
        <taxon>Digenea</taxon>
        <taxon>Opisthorchiida</taxon>
        <taxon>Opisthorchiata</taxon>
        <taxon>Opisthorchiidae</taxon>
        <taxon>Clonorchis</taxon>
    </lineage>
</organism>